<dbReference type="OrthoDB" id="672370at2759"/>
<gene>
    <name evidence="3" type="primary">LOC105054254</name>
</gene>
<protein>
    <submittedName>
        <fullName evidence="3">Uncharacterized protein LOC105054254</fullName>
    </submittedName>
</protein>
<dbReference type="PANTHER" id="PTHR37697">
    <property type="entry name" value="AP2-LIKE ETHYLENE-RESPONSIVE TRANSCRIPTION FACTOR SNZ"/>
    <property type="match status" value="1"/>
</dbReference>
<accession>A0A6I9RYP5</accession>
<evidence type="ECO:0000256" key="1">
    <source>
        <dbReference type="SAM" id="MobiDB-lite"/>
    </source>
</evidence>
<reference evidence="3" key="1">
    <citation type="submission" date="2025-08" db="UniProtKB">
        <authorList>
            <consortium name="RefSeq"/>
        </authorList>
    </citation>
    <scope>IDENTIFICATION</scope>
</reference>
<feature type="region of interest" description="Disordered" evidence="1">
    <location>
        <begin position="71"/>
        <end position="105"/>
    </location>
</feature>
<dbReference type="PANTHER" id="PTHR37697:SF2">
    <property type="entry name" value="AP2-LIKE ETHYLENE-RESPONSIVE TRANSCRIPTION FACTOR SNZ"/>
    <property type="match status" value="1"/>
</dbReference>
<evidence type="ECO:0000313" key="3">
    <source>
        <dbReference type="RefSeq" id="XP_010934042.1"/>
    </source>
</evidence>
<dbReference type="Proteomes" id="UP000504607">
    <property type="component" value="Chromosome 11"/>
</dbReference>
<name>A0A6I9RYP5_ELAGV</name>
<proteinExistence type="predicted"/>
<sequence length="161" mass="17512">MEIAFAVPQRHHQPNGAVTCPTGTLTPLTDLASALNHAAKLLSTSSSSSSATAVASLRNAHQKIGSFLADLDSRLPAGGEDEPMSDRWEGEDEGDGGGGSRIIEEVEEGMREWVLQSKRRKRQVSPSWSLGRAADQWEELSSIHPMDSRRSSMDLVFQFHA</sequence>
<evidence type="ECO:0000313" key="2">
    <source>
        <dbReference type="Proteomes" id="UP000504607"/>
    </source>
</evidence>
<dbReference type="RefSeq" id="XP_010934042.1">
    <property type="nucleotide sequence ID" value="XM_010935740.3"/>
</dbReference>
<organism evidence="2 3">
    <name type="scientific">Elaeis guineensis var. tenera</name>
    <name type="common">Oil palm</name>
    <dbReference type="NCBI Taxonomy" id="51953"/>
    <lineage>
        <taxon>Eukaryota</taxon>
        <taxon>Viridiplantae</taxon>
        <taxon>Streptophyta</taxon>
        <taxon>Embryophyta</taxon>
        <taxon>Tracheophyta</taxon>
        <taxon>Spermatophyta</taxon>
        <taxon>Magnoliopsida</taxon>
        <taxon>Liliopsida</taxon>
        <taxon>Arecaceae</taxon>
        <taxon>Arecoideae</taxon>
        <taxon>Cocoseae</taxon>
        <taxon>Elaeidinae</taxon>
        <taxon>Elaeis</taxon>
    </lineage>
</organism>
<feature type="compositionally biased region" description="Acidic residues" evidence="1">
    <location>
        <begin position="79"/>
        <end position="95"/>
    </location>
</feature>
<dbReference type="AlphaFoldDB" id="A0A6I9RYP5"/>
<keyword evidence="2" id="KW-1185">Reference proteome</keyword>
<dbReference type="InParanoid" id="A0A6I9RYP5"/>